<reference evidence="1" key="1">
    <citation type="journal article" date="2020" name="Nature">
        <title>Giant virus diversity and host interactions through global metagenomics.</title>
        <authorList>
            <person name="Schulz F."/>
            <person name="Roux S."/>
            <person name="Paez-Espino D."/>
            <person name="Jungbluth S."/>
            <person name="Walsh D.A."/>
            <person name="Denef V.J."/>
            <person name="McMahon K.D."/>
            <person name="Konstantinidis K.T."/>
            <person name="Eloe-Fadrosh E.A."/>
            <person name="Kyrpides N.C."/>
            <person name="Woyke T."/>
        </authorList>
    </citation>
    <scope>NUCLEOTIDE SEQUENCE</scope>
    <source>
        <strain evidence="1">GVMAG-M-3300009185-7</strain>
    </source>
</reference>
<accession>A0A6C0B221</accession>
<dbReference type="AlphaFoldDB" id="A0A6C0B221"/>
<proteinExistence type="predicted"/>
<evidence type="ECO:0000313" key="1">
    <source>
        <dbReference type="EMBL" id="QHS86136.1"/>
    </source>
</evidence>
<dbReference type="EMBL" id="MN739051">
    <property type="protein sequence ID" value="QHS86136.1"/>
    <property type="molecule type" value="Genomic_DNA"/>
</dbReference>
<sequence>MEVYLFVVDGAEWEDIVVYISKEDAIAKSLKHPRIRLEIFKKEEDGGYRPTYSYFMNGKLFEYNGSP</sequence>
<organism evidence="1">
    <name type="scientific">viral metagenome</name>
    <dbReference type="NCBI Taxonomy" id="1070528"/>
    <lineage>
        <taxon>unclassified sequences</taxon>
        <taxon>metagenomes</taxon>
        <taxon>organismal metagenomes</taxon>
    </lineage>
</organism>
<name>A0A6C0B221_9ZZZZ</name>
<protein>
    <submittedName>
        <fullName evidence="1">Uncharacterized protein</fullName>
    </submittedName>
</protein>